<proteinExistence type="predicted"/>
<protein>
    <submittedName>
        <fullName evidence="1">Uncharacterized protein</fullName>
    </submittedName>
</protein>
<comment type="caution">
    <text evidence="1">The sequence shown here is derived from an EMBL/GenBank/DDBJ whole genome shotgun (WGS) entry which is preliminary data.</text>
</comment>
<dbReference type="Proteomes" id="UP000821865">
    <property type="component" value="Chromosome 1"/>
</dbReference>
<accession>A0ACB8DZW1</accession>
<dbReference type="EMBL" id="CM023470">
    <property type="protein sequence ID" value="KAH7979893.1"/>
    <property type="molecule type" value="Genomic_DNA"/>
</dbReference>
<name>A0ACB8DZW1_DERSI</name>
<gene>
    <name evidence="1" type="ORF">HPB49_011794</name>
</gene>
<organism evidence="1 2">
    <name type="scientific">Dermacentor silvarum</name>
    <name type="common">Tick</name>
    <dbReference type="NCBI Taxonomy" id="543639"/>
    <lineage>
        <taxon>Eukaryota</taxon>
        <taxon>Metazoa</taxon>
        <taxon>Ecdysozoa</taxon>
        <taxon>Arthropoda</taxon>
        <taxon>Chelicerata</taxon>
        <taxon>Arachnida</taxon>
        <taxon>Acari</taxon>
        <taxon>Parasitiformes</taxon>
        <taxon>Ixodida</taxon>
        <taxon>Ixodoidea</taxon>
        <taxon>Ixodidae</taxon>
        <taxon>Rhipicephalinae</taxon>
        <taxon>Dermacentor</taxon>
    </lineage>
</organism>
<keyword evidence="2" id="KW-1185">Reference proteome</keyword>
<evidence type="ECO:0000313" key="2">
    <source>
        <dbReference type="Proteomes" id="UP000821865"/>
    </source>
</evidence>
<sequence>MQGLVLLGVSACFAGDALLGAGGYGAGAGLGTGLGVGGYGGGFGAGYNQQAGASQGGFSAGASGHNQGSGAFDRGNAYKNVQGYSNQGGHRSNQGFSQSSSNRYGTGFGQGSAGFNRGASGAQGSFGTQAHGSQYGGVGGY</sequence>
<evidence type="ECO:0000313" key="1">
    <source>
        <dbReference type="EMBL" id="KAH7979893.1"/>
    </source>
</evidence>
<reference evidence="1" key="1">
    <citation type="submission" date="2020-05" db="EMBL/GenBank/DDBJ databases">
        <title>Large-scale comparative analyses of tick genomes elucidate their genetic diversity and vector capacities.</title>
        <authorList>
            <person name="Jia N."/>
            <person name="Wang J."/>
            <person name="Shi W."/>
            <person name="Du L."/>
            <person name="Sun Y."/>
            <person name="Zhan W."/>
            <person name="Jiang J."/>
            <person name="Wang Q."/>
            <person name="Zhang B."/>
            <person name="Ji P."/>
            <person name="Sakyi L.B."/>
            <person name="Cui X."/>
            <person name="Yuan T."/>
            <person name="Jiang B."/>
            <person name="Yang W."/>
            <person name="Lam T.T.-Y."/>
            <person name="Chang Q."/>
            <person name="Ding S."/>
            <person name="Wang X."/>
            <person name="Zhu J."/>
            <person name="Ruan X."/>
            <person name="Zhao L."/>
            <person name="Wei J."/>
            <person name="Que T."/>
            <person name="Du C."/>
            <person name="Cheng J."/>
            <person name="Dai P."/>
            <person name="Han X."/>
            <person name="Huang E."/>
            <person name="Gao Y."/>
            <person name="Liu J."/>
            <person name="Shao H."/>
            <person name="Ye R."/>
            <person name="Li L."/>
            <person name="Wei W."/>
            <person name="Wang X."/>
            <person name="Wang C."/>
            <person name="Yang T."/>
            <person name="Huo Q."/>
            <person name="Li W."/>
            <person name="Guo W."/>
            <person name="Chen H."/>
            <person name="Zhou L."/>
            <person name="Ni X."/>
            <person name="Tian J."/>
            <person name="Zhou Y."/>
            <person name="Sheng Y."/>
            <person name="Liu T."/>
            <person name="Pan Y."/>
            <person name="Xia L."/>
            <person name="Li J."/>
            <person name="Zhao F."/>
            <person name="Cao W."/>
        </authorList>
    </citation>
    <scope>NUCLEOTIDE SEQUENCE</scope>
    <source>
        <strain evidence="1">Dsil-2018</strain>
    </source>
</reference>